<dbReference type="RefSeq" id="WP_133590564.1">
    <property type="nucleotide sequence ID" value="NZ_CP037953.1"/>
</dbReference>
<dbReference type="OrthoDB" id="598113at2"/>
<comment type="caution">
    <text evidence="2">The sequence shown here is derived from an EMBL/GenBank/DDBJ whole genome shotgun (WGS) entry which is preliminary data.</text>
</comment>
<dbReference type="Pfam" id="PF08668">
    <property type="entry name" value="HDOD"/>
    <property type="match status" value="1"/>
</dbReference>
<dbReference type="PANTHER" id="PTHR33525:SF3">
    <property type="entry name" value="RIBONUCLEASE Y"/>
    <property type="match status" value="1"/>
</dbReference>
<gene>
    <name evidence="2" type="ORF">EV696_10881</name>
</gene>
<dbReference type="Gene3D" id="1.10.3210.10">
    <property type="entry name" value="Hypothetical protein af1432"/>
    <property type="match status" value="1"/>
</dbReference>
<evidence type="ECO:0000313" key="2">
    <source>
        <dbReference type="EMBL" id="TDQ48101.1"/>
    </source>
</evidence>
<dbReference type="PROSITE" id="PS51833">
    <property type="entry name" value="HDOD"/>
    <property type="match status" value="1"/>
</dbReference>
<feature type="domain" description="HDOD" evidence="1">
    <location>
        <begin position="21"/>
        <end position="208"/>
    </location>
</feature>
<keyword evidence="3" id="KW-1185">Reference proteome</keyword>
<dbReference type="AlphaFoldDB" id="A0A4R6UMF7"/>
<protein>
    <submittedName>
        <fullName evidence="2">HD-like signal output (HDOD) protein</fullName>
    </submittedName>
</protein>
<evidence type="ECO:0000313" key="3">
    <source>
        <dbReference type="Proteomes" id="UP000295375"/>
    </source>
</evidence>
<evidence type="ECO:0000259" key="1">
    <source>
        <dbReference type="PROSITE" id="PS51833"/>
    </source>
</evidence>
<dbReference type="SUPFAM" id="SSF109604">
    <property type="entry name" value="HD-domain/PDEase-like"/>
    <property type="match status" value="1"/>
</dbReference>
<proteinExistence type="predicted"/>
<dbReference type="EMBL" id="SNYM01000008">
    <property type="protein sequence ID" value="TDQ48101.1"/>
    <property type="molecule type" value="Genomic_DNA"/>
</dbReference>
<reference evidence="2 3" key="1">
    <citation type="submission" date="2019-03" db="EMBL/GenBank/DDBJ databases">
        <title>Genomic Encyclopedia of Type Strains, Phase IV (KMG-IV): sequencing the most valuable type-strain genomes for metagenomic binning, comparative biology and taxonomic classification.</title>
        <authorList>
            <person name="Goeker M."/>
        </authorList>
    </citation>
    <scope>NUCLEOTIDE SEQUENCE [LARGE SCALE GENOMIC DNA]</scope>
    <source>
        <strain evidence="2 3">DSM 103792</strain>
    </source>
</reference>
<organism evidence="2 3">
    <name type="scientific">Permianibacter aggregans</name>
    <dbReference type="NCBI Taxonomy" id="1510150"/>
    <lineage>
        <taxon>Bacteria</taxon>
        <taxon>Pseudomonadati</taxon>
        <taxon>Pseudomonadota</taxon>
        <taxon>Gammaproteobacteria</taxon>
        <taxon>Pseudomonadales</taxon>
        <taxon>Pseudomonadaceae</taxon>
        <taxon>Permianibacter</taxon>
    </lineage>
</organism>
<dbReference type="InterPro" id="IPR052340">
    <property type="entry name" value="RNase_Y/CdgJ"/>
</dbReference>
<sequence>MSITALFARLHDDINFDRLKMPALPDVALRVQQVMQSPDCDLASLARLIQLDPGLSAYLLQIVNSPLYRGARKVDQLATALARMGLSATRNYVYSYAMMALYEPQSPVLKPLLKKQWQFSTRLAALSSVLAPHFPPLNTDQATLAGLMQDIGMLPLLAKIVEYPQLLTQKDLLLETLERFAGQVGASLLERWNFDESLVETARARGDWQRDHHGPADYADIVTIARFHALLGTPQAQRLPGLAQIPAFKKLPASLKSPSFSMELLTEAKAQVQEIQRGLAGSS</sequence>
<dbReference type="InterPro" id="IPR013976">
    <property type="entry name" value="HDOD"/>
</dbReference>
<accession>A0A4R6UMF7</accession>
<dbReference type="PANTHER" id="PTHR33525">
    <property type="match status" value="1"/>
</dbReference>
<dbReference type="Proteomes" id="UP000295375">
    <property type="component" value="Unassembled WGS sequence"/>
</dbReference>
<name>A0A4R6UMF7_9GAMM</name>